<proteinExistence type="predicted"/>
<name>A0A8J4Q4D6_9MYCE</name>
<gene>
    <name evidence="1" type="ORF">CYY_004980</name>
</gene>
<reference evidence="1" key="1">
    <citation type="submission" date="2020-01" db="EMBL/GenBank/DDBJ databases">
        <title>Development of genomics and gene disruption for Polysphondylium violaceum indicates a role for the polyketide synthase stlB in stalk morphogenesis.</title>
        <authorList>
            <person name="Narita B."/>
            <person name="Kawabe Y."/>
            <person name="Kin K."/>
            <person name="Saito T."/>
            <person name="Gibbs R."/>
            <person name="Kuspa A."/>
            <person name="Muzny D."/>
            <person name="Queller D."/>
            <person name="Richards S."/>
            <person name="Strassman J."/>
            <person name="Sucgang R."/>
            <person name="Worley K."/>
            <person name="Schaap P."/>
        </authorList>
    </citation>
    <scope>NUCLEOTIDE SEQUENCE</scope>
    <source>
        <strain evidence="1">QSvi11</strain>
    </source>
</reference>
<protein>
    <submittedName>
        <fullName evidence="1">Uncharacterized protein</fullName>
    </submittedName>
</protein>
<evidence type="ECO:0000313" key="1">
    <source>
        <dbReference type="EMBL" id="KAF2073721.1"/>
    </source>
</evidence>
<evidence type="ECO:0000313" key="2">
    <source>
        <dbReference type="Proteomes" id="UP000695562"/>
    </source>
</evidence>
<sequence>MLSNLTRLCTRGSSTFVRQSVRCYSTDSYDLARKAETSNSISELDSVLKEVKDKQITDISVYDVLMRKYSKIQPSDGNCAEVFITADILKISDKFSQESLDIYSNVMKSHLLDDNDDLSGLDYITKDYQAYKESKTRRPWLNKN</sequence>
<keyword evidence="2" id="KW-1185">Reference proteome</keyword>
<dbReference type="Proteomes" id="UP000695562">
    <property type="component" value="Unassembled WGS sequence"/>
</dbReference>
<comment type="caution">
    <text evidence="1">The sequence shown here is derived from an EMBL/GenBank/DDBJ whole genome shotgun (WGS) entry which is preliminary data.</text>
</comment>
<dbReference type="OrthoDB" id="19108at2759"/>
<accession>A0A8J4Q4D6</accession>
<dbReference type="EMBL" id="AJWJ01000187">
    <property type="protein sequence ID" value="KAF2073721.1"/>
    <property type="molecule type" value="Genomic_DNA"/>
</dbReference>
<organism evidence="1 2">
    <name type="scientific">Polysphondylium violaceum</name>
    <dbReference type="NCBI Taxonomy" id="133409"/>
    <lineage>
        <taxon>Eukaryota</taxon>
        <taxon>Amoebozoa</taxon>
        <taxon>Evosea</taxon>
        <taxon>Eumycetozoa</taxon>
        <taxon>Dictyostelia</taxon>
        <taxon>Dictyosteliales</taxon>
        <taxon>Dictyosteliaceae</taxon>
        <taxon>Polysphondylium</taxon>
    </lineage>
</organism>
<dbReference type="AlphaFoldDB" id="A0A8J4Q4D6"/>